<dbReference type="Proteomes" id="UP000838756">
    <property type="component" value="Unassembled WGS sequence"/>
</dbReference>
<keyword evidence="2" id="KW-1185">Reference proteome</keyword>
<comment type="caution">
    <text evidence="1">The sequence shown here is derived from an EMBL/GenBank/DDBJ whole genome shotgun (WGS) entry which is preliminary data.</text>
</comment>
<protein>
    <submittedName>
        <fullName evidence="1">Jg2292 protein</fullName>
    </submittedName>
</protein>
<proteinExistence type="predicted"/>
<evidence type="ECO:0000313" key="2">
    <source>
        <dbReference type="Proteomes" id="UP000838756"/>
    </source>
</evidence>
<accession>A0A8S4QKK1</accession>
<organism evidence="1 2">
    <name type="scientific">Pararge aegeria aegeria</name>
    <dbReference type="NCBI Taxonomy" id="348720"/>
    <lineage>
        <taxon>Eukaryota</taxon>
        <taxon>Metazoa</taxon>
        <taxon>Ecdysozoa</taxon>
        <taxon>Arthropoda</taxon>
        <taxon>Hexapoda</taxon>
        <taxon>Insecta</taxon>
        <taxon>Pterygota</taxon>
        <taxon>Neoptera</taxon>
        <taxon>Endopterygota</taxon>
        <taxon>Lepidoptera</taxon>
        <taxon>Glossata</taxon>
        <taxon>Ditrysia</taxon>
        <taxon>Papilionoidea</taxon>
        <taxon>Nymphalidae</taxon>
        <taxon>Satyrinae</taxon>
        <taxon>Satyrini</taxon>
        <taxon>Parargina</taxon>
        <taxon>Pararge</taxon>
    </lineage>
</organism>
<sequence>MGEASSMRYPWTPMPMGTRSQCFVAEQCWYTPDYEDINTIALSRSETLDTCGIKNVWKWNDGDLQFLTPGNRIQDLVIRR</sequence>
<reference evidence="1" key="1">
    <citation type="submission" date="2022-03" db="EMBL/GenBank/DDBJ databases">
        <authorList>
            <person name="Lindestad O."/>
        </authorList>
    </citation>
    <scope>NUCLEOTIDE SEQUENCE</scope>
</reference>
<dbReference type="EMBL" id="CAKXAJ010005336">
    <property type="protein sequence ID" value="CAH2209109.1"/>
    <property type="molecule type" value="Genomic_DNA"/>
</dbReference>
<dbReference type="AlphaFoldDB" id="A0A8S4QKK1"/>
<evidence type="ECO:0000313" key="1">
    <source>
        <dbReference type="EMBL" id="CAH2209109.1"/>
    </source>
</evidence>
<name>A0A8S4QKK1_9NEOP</name>
<gene>
    <name evidence="1" type="primary">jg2292</name>
    <name evidence="1" type="ORF">PAEG_LOCUS1511</name>
</gene>